<comment type="cofactor">
    <cofactor evidence="1">
        <name>FAD</name>
        <dbReference type="ChEBI" id="CHEBI:57692"/>
    </cofactor>
</comment>
<dbReference type="InterPro" id="IPR050562">
    <property type="entry name" value="FAD_mOase_fung"/>
</dbReference>
<evidence type="ECO:0008006" key="4">
    <source>
        <dbReference type="Google" id="ProtNLM"/>
    </source>
</evidence>
<evidence type="ECO:0000313" key="3">
    <source>
        <dbReference type="Proteomes" id="UP000286045"/>
    </source>
</evidence>
<gene>
    <name evidence="2" type="ORF">EKO27_g6854</name>
</gene>
<reference evidence="2 3" key="1">
    <citation type="submission" date="2018-12" db="EMBL/GenBank/DDBJ databases">
        <title>Draft genome sequence of Xylaria grammica IHI A82.</title>
        <authorList>
            <person name="Buettner E."/>
            <person name="Kellner H."/>
        </authorList>
    </citation>
    <scope>NUCLEOTIDE SEQUENCE [LARGE SCALE GENOMIC DNA]</scope>
    <source>
        <strain evidence="2 3">IHI A82</strain>
    </source>
</reference>
<protein>
    <recommendedName>
        <fullName evidence="4">FAD-binding domain-containing protein</fullName>
    </recommendedName>
</protein>
<evidence type="ECO:0000313" key="2">
    <source>
        <dbReference type="EMBL" id="RWA08254.1"/>
    </source>
</evidence>
<organism evidence="2 3">
    <name type="scientific">Xylaria grammica</name>
    <dbReference type="NCBI Taxonomy" id="363999"/>
    <lineage>
        <taxon>Eukaryota</taxon>
        <taxon>Fungi</taxon>
        <taxon>Dikarya</taxon>
        <taxon>Ascomycota</taxon>
        <taxon>Pezizomycotina</taxon>
        <taxon>Sordariomycetes</taxon>
        <taxon>Xylariomycetidae</taxon>
        <taxon>Xylariales</taxon>
        <taxon>Xylariaceae</taxon>
        <taxon>Xylaria</taxon>
    </lineage>
</organism>
<accession>A0A439D1B8</accession>
<dbReference type="Gene3D" id="3.30.9.30">
    <property type="match status" value="1"/>
</dbReference>
<keyword evidence="3" id="KW-1185">Reference proteome</keyword>
<dbReference type="GO" id="GO:0004497">
    <property type="term" value="F:monooxygenase activity"/>
    <property type="evidence" value="ECO:0007669"/>
    <property type="project" value="InterPro"/>
</dbReference>
<dbReference type="EMBL" id="RYZI01000210">
    <property type="protein sequence ID" value="RWA08254.1"/>
    <property type="molecule type" value="Genomic_DNA"/>
</dbReference>
<sequence>MAQLKQHYEAIIAGGGIADVTLVLTFEKVGITYVIVEGRDTLESDRGVGIDLHPNGMRILDQLGLAEDIERATVPLKTWFSYDAEGNLMSTPSAMGRYRNSGQDVIVFWFVFEDLRRSVPLSRVTRYNEADAEALCKTVAGVRVTPRLKFGDLFEGRIAAVKIAFEEGVALEWHTDCAVIVGDAACKATPVGSRGANHAIMEAWKTVVHDKKLSREAIKCALSSYAQTRAQPAEIGEVSDGLSGAFLLAWTGQCYG</sequence>
<dbReference type="AlphaFoldDB" id="A0A439D1B8"/>
<dbReference type="InterPro" id="IPR036188">
    <property type="entry name" value="FAD/NAD-bd_sf"/>
</dbReference>
<dbReference type="SUPFAM" id="SSF51905">
    <property type="entry name" value="FAD/NAD(P)-binding domain"/>
    <property type="match status" value="1"/>
</dbReference>
<proteinExistence type="predicted"/>
<name>A0A439D1B8_9PEZI</name>
<dbReference type="PANTHER" id="PTHR47356:SF2">
    <property type="entry name" value="FAD-BINDING DOMAIN-CONTAINING PROTEIN-RELATED"/>
    <property type="match status" value="1"/>
</dbReference>
<evidence type="ECO:0000256" key="1">
    <source>
        <dbReference type="ARBA" id="ARBA00001974"/>
    </source>
</evidence>
<dbReference type="Gene3D" id="3.50.50.60">
    <property type="entry name" value="FAD/NAD(P)-binding domain"/>
    <property type="match status" value="2"/>
</dbReference>
<comment type="caution">
    <text evidence="2">The sequence shown here is derived from an EMBL/GenBank/DDBJ whole genome shotgun (WGS) entry which is preliminary data.</text>
</comment>
<dbReference type="PANTHER" id="PTHR47356">
    <property type="entry name" value="FAD-DEPENDENT MONOOXYGENASE ASQG-RELATED"/>
    <property type="match status" value="1"/>
</dbReference>
<dbReference type="STRING" id="363999.A0A439D1B8"/>
<dbReference type="Proteomes" id="UP000286045">
    <property type="component" value="Unassembled WGS sequence"/>
</dbReference>